<feature type="non-terminal residue" evidence="1">
    <location>
        <position position="1"/>
    </location>
</feature>
<sequence>DLWGSVLDVSKHQVDLQTAVPLAGKFKDALGKFISFLQKHLQGQGLDIAKGQSLMEKCKSGQSVLLALGSSSELDHVNLKTELEGLIAELRTFVKENNWCSDEAANIFGGLFKEGIRLSLSDDKVELLKRDILGGQIKATLLGDERAAATFAMAHLLELLLGWSNEDEVPSLDKISSFYVDFQRQISSETVQSLKPGWLPHAAAALSCFEGHFSKTGEAWSKSTWKSSGPDEIATMLESCKHLPSNLQSVLQLAKSASIFDKLEPFAQKEFEDFDKELAPFLKVVKKWITLCSFDKDCLQEYLLEETLQRADDFVDSVEGALTTFFKQTEAEYKVVLPLVEKYK</sequence>
<gene>
    <name evidence="1" type="ORF">CCMP2556_LOCUS33936</name>
</gene>
<keyword evidence="2" id="KW-1185">Reference proteome</keyword>
<dbReference type="EMBL" id="CAXAMN010022396">
    <property type="protein sequence ID" value="CAK9069034.1"/>
    <property type="molecule type" value="Genomic_DNA"/>
</dbReference>
<evidence type="ECO:0000313" key="2">
    <source>
        <dbReference type="Proteomes" id="UP001642484"/>
    </source>
</evidence>
<protein>
    <submittedName>
        <fullName evidence="1">Uncharacterized protein</fullName>
    </submittedName>
</protein>
<comment type="caution">
    <text evidence="1">The sequence shown here is derived from an EMBL/GenBank/DDBJ whole genome shotgun (WGS) entry which is preliminary data.</text>
</comment>
<dbReference type="Proteomes" id="UP001642484">
    <property type="component" value="Unassembled WGS sequence"/>
</dbReference>
<name>A0ABP0P1S4_9DINO</name>
<proteinExistence type="predicted"/>
<reference evidence="1 2" key="1">
    <citation type="submission" date="2024-02" db="EMBL/GenBank/DDBJ databases">
        <authorList>
            <person name="Chen Y."/>
            <person name="Shah S."/>
            <person name="Dougan E. K."/>
            <person name="Thang M."/>
            <person name="Chan C."/>
        </authorList>
    </citation>
    <scope>NUCLEOTIDE SEQUENCE [LARGE SCALE GENOMIC DNA]</scope>
</reference>
<evidence type="ECO:0000313" key="1">
    <source>
        <dbReference type="EMBL" id="CAK9069034.1"/>
    </source>
</evidence>
<accession>A0ABP0P1S4</accession>
<organism evidence="1 2">
    <name type="scientific">Durusdinium trenchii</name>
    <dbReference type="NCBI Taxonomy" id="1381693"/>
    <lineage>
        <taxon>Eukaryota</taxon>
        <taxon>Sar</taxon>
        <taxon>Alveolata</taxon>
        <taxon>Dinophyceae</taxon>
        <taxon>Suessiales</taxon>
        <taxon>Symbiodiniaceae</taxon>
        <taxon>Durusdinium</taxon>
    </lineage>
</organism>